<evidence type="ECO:0000313" key="1">
    <source>
        <dbReference type="EMBL" id="JAD85911.1"/>
    </source>
</evidence>
<dbReference type="EMBL" id="GBRH01211984">
    <property type="protein sequence ID" value="JAD85911.1"/>
    <property type="molecule type" value="Transcribed_RNA"/>
</dbReference>
<reference evidence="1" key="2">
    <citation type="journal article" date="2015" name="Data Brief">
        <title>Shoot transcriptome of the giant reed, Arundo donax.</title>
        <authorList>
            <person name="Barrero R.A."/>
            <person name="Guerrero F.D."/>
            <person name="Moolhuijzen P."/>
            <person name="Goolsby J.A."/>
            <person name="Tidwell J."/>
            <person name="Bellgard S.E."/>
            <person name="Bellgard M.I."/>
        </authorList>
    </citation>
    <scope>NUCLEOTIDE SEQUENCE</scope>
    <source>
        <tissue evidence="1">Shoot tissue taken approximately 20 cm above the soil surface</tissue>
    </source>
</reference>
<proteinExistence type="predicted"/>
<sequence>MKHSIELLNACPHKVYIVQQKIFEHRKPLHKFSHQTKLGWGLAWCISTKGLYRFELIISHRESIKLNIRYSRGLRLDIHAFIKIENSWHSQTINC</sequence>
<dbReference type="AlphaFoldDB" id="A0A0A9DDJ8"/>
<reference evidence="1" key="1">
    <citation type="submission" date="2014-09" db="EMBL/GenBank/DDBJ databases">
        <authorList>
            <person name="Magalhaes I.L.F."/>
            <person name="Oliveira U."/>
            <person name="Santos F.R."/>
            <person name="Vidigal T.H.D.A."/>
            <person name="Brescovit A.D."/>
            <person name="Santos A.J."/>
        </authorList>
    </citation>
    <scope>NUCLEOTIDE SEQUENCE</scope>
    <source>
        <tissue evidence="1">Shoot tissue taken approximately 20 cm above the soil surface</tissue>
    </source>
</reference>
<name>A0A0A9DDJ8_ARUDO</name>
<organism evidence="1">
    <name type="scientific">Arundo donax</name>
    <name type="common">Giant reed</name>
    <name type="synonym">Donax arundinaceus</name>
    <dbReference type="NCBI Taxonomy" id="35708"/>
    <lineage>
        <taxon>Eukaryota</taxon>
        <taxon>Viridiplantae</taxon>
        <taxon>Streptophyta</taxon>
        <taxon>Embryophyta</taxon>
        <taxon>Tracheophyta</taxon>
        <taxon>Spermatophyta</taxon>
        <taxon>Magnoliopsida</taxon>
        <taxon>Liliopsida</taxon>
        <taxon>Poales</taxon>
        <taxon>Poaceae</taxon>
        <taxon>PACMAD clade</taxon>
        <taxon>Arundinoideae</taxon>
        <taxon>Arundineae</taxon>
        <taxon>Arundo</taxon>
    </lineage>
</organism>
<accession>A0A0A9DDJ8</accession>
<protein>
    <submittedName>
        <fullName evidence="1">Uncharacterized protein</fullName>
    </submittedName>
</protein>